<dbReference type="PANTHER" id="PTHR34653:SF1">
    <property type="entry name" value="FLAGELLAR HOOK-BASAL BODY COMPLEX PROTEIN FLIE"/>
    <property type="match status" value="1"/>
</dbReference>
<dbReference type="HAMAP" id="MF_00724">
    <property type="entry name" value="FliE"/>
    <property type="match status" value="1"/>
</dbReference>
<dbReference type="PANTHER" id="PTHR34653">
    <property type="match status" value="1"/>
</dbReference>
<dbReference type="AlphaFoldDB" id="A0A3B0SGP9"/>
<comment type="subcellular location">
    <subcellularLocation>
        <location evidence="1">Bacterial flagellum basal body</location>
    </subcellularLocation>
</comment>
<sequence length="110" mass="11181">MPMTALQAINAYAQAAQTGKIADTAGAAALEGNAKIAGGADFGAMIQDAIGSATEATAVAEQMTIAGATGKAELVNVVTAISEAEIQLETVIAVRDEMIKAYQDILRMPI</sequence>
<dbReference type="GO" id="GO:0009425">
    <property type="term" value="C:bacterial-type flagellum basal body"/>
    <property type="evidence" value="ECO:0007669"/>
    <property type="project" value="UniProtKB-SubCell"/>
</dbReference>
<evidence type="ECO:0000256" key="2">
    <source>
        <dbReference type="ARBA" id="ARBA00023143"/>
    </source>
</evidence>
<dbReference type="GO" id="GO:0071973">
    <property type="term" value="P:bacterial-type flagellum-dependent cell motility"/>
    <property type="evidence" value="ECO:0007669"/>
    <property type="project" value="InterPro"/>
</dbReference>
<evidence type="ECO:0008006" key="4">
    <source>
        <dbReference type="Google" id="ProtNLM"/>
    </source>
</evidence>
<dbReference type="GO" id="GO:0005198">
    <property type="term" value="F:structural molecule activity"/>
    <property type="evidence" value="ECO:0007669"/>
    <property type="project" value="InterPro"/>
</dbReference>
<dbReference type="Pfam" id="PF02049">
    <property type="entry name" value="FliE"/>
    <property type="match status" value="1"/>
</dbReference>
<dbReference type="GO" id="GO:0003774">
    <property type="term" value="F:cytoskeletal motor activity"/>
    <property type="evidence" value="ECO:0007669"/>
    <property type="project" value="InterPro"/>
</dbReference>
<gene>
    <name evidence="3" type="ORF">MNBD_ALPHA06-1455</name>
</gene>
<keyword evidence="2" id="KW-0975">Bacterial flagellum</keyword>
<proteinExistence type="inferred from homology"/>
<dbReference type="EMBL" id="UOEE01000204">
    <property type="protein sequence ID" value="VAV95453.1"/>
    <property type="molecule type" value="Genomic_DNA"/>
</dbReference>
<evidence type="ECO:0000313" key="3">
    <source>
        <dbReference type="EMBL" id="VAV95453.1"/>
    </source>
</evidence>
<dbReference type="PRINTS" id="PR01006">
    <property type="entry name" value="FLGHOOKFLIE"/>
</dbReference>
<reference evidence="3" key="1">
    <citation type="submission" date="2018-06" db="EMBL/GenBank/DDBJ databases">
        <authorList>
            <person name="Zhirakovskaya E."/>
        </authorList>
    </citation>
    <scope>NUCLEOTIDE SEQUENCE</scope>
</reference>
<name>A0A3B0SGP9_9ZZZZ</name>
<protein>
    <recommendedName>
        <fullName evidence="4">Flagellar hook-basal body complex protein FliE</fullName>
    </recommendedName>
</protein>
<organism evidence="3">
    <name type="scientific">hydrothermal vent metagenome</name>
    <dbReference type="NCBI Taxonomy" id="652676"/>
    <lineage>
        <taxon>unclassified sequences</taxon>
        <taxon>metagenomes</taxon>
        <taxon>ecological metagenomes</taxon>
    </lineage>
</organism>
<accession>A0A3B0SGP9</accession>
<dbReference type="InterPro" id="IPR001624">
    <property type="entry name" value="FliE"/>
</dbReference>
<evidence type="ECO:0000256" key="1">
    <source>
        <dbReference type="ARBA" id="ARBA00004117"/>
    </source>
</evidence>